<evidence type="ECO:0000313" key="3">
    <source>
        <dbReference type="Proteomes" id="UP000799436"/>
    </source>
</evidence>
<protein>
    <recommendedName>
        <fullName evidence="4">Secreted protein</fullName>
    </recommendedName>
</protein>
<feature type="chain" id="PRO_5026236789" description="Secreted protein" evidence="1">
    <location>
        <begin position="18"/>
        <end position="132"/>
    </location>
</feature>
<evidence type="ECO:0008006" key="4">
    <source>
        <dbReference type="Google" id="ProtNLM"/>
    </source>
</evidence>
<accession>A0A6G1KW71</accession>
<reference evidence="2" key="1">
    <citation type="journal article" date="2020" name="Stud. Mycol.">
        <title>101 Dothideomycetes genomes: a test case for predicting lifestyles and emergence of pathogens.</title>
        <authorList>
            <person name="Haridas S."/>
            <person name="Albert R."/>
            <person name="Binder M."/>
            <person name="Bloem J."/>
            <person name="Labutti K."/>
            <person name="Salamov A."/>
            <person name="Andreopoulos B."/>
            <person name="Baker S."/>
            <person name="Barry K."/>
            <person name="Bills G."/>
            <person name="Bluhm B."/>
            <person name="Cannon C."/>
            <person name="Castanera R."/>
            <person name="Culley D."/>
            <person name="Daum C."/>
            <person name="Ezra D."/>
            <person name="Gonzalez J."/>
            <person name="Henrissat B."/>
            <person name="Kuo A."/>
            <person name="Liang C."/>
            <person name="Lipzen A."/>
            <person name="Lutzoni F."/>
            <person name="Magnuson J."/>
            <person name="Mondo S."/>
            <person name="Nolan M."/>
            <person name="Ohm R."/>
            <person name="Pangilinan J."/>
            <person name="Park H.-J."/>
            <person name="Ramirez L."/>
            <person name="Alfaro M."/>
            <person name="Sun H."/>
            <person name="Tritt A."/>
            <person name="Yoshinaga Y."/>
            <person name="Zwiers L.-H."/>
            <person name="Turgeon B."/>
            <person name="Goodwin S."/>
            <person name="Spatafora J."/>
            <person name="Crous P."/>
            <person name="Grigoriev I."/>
        </authorList>
    </citation>
    <scope>NUCLEOTIDE SEQUENCE</scope>
    <source>
        <strain evidence="2">CBS 116005</strain>
    </source>
</reference>
<keyword evidence="3" id="KW-1185">Reference proteome</keyword>
<evidence type="ECO:0000313" key="2">
    <source>
        <dbReference type="EMBL" id="KAF2764660.1"/>
    </source>
</evidence>
<dbReference type="OrthoDB" id="3953340at2759"/>
<dbReference type="EMBL" id="ML995914">
    <property type="protein sequence ID" value="KAF2764660.1"/>
    <property type="molecule type" value="Genomic_DNA"/>
</dbReference>
<name>A0A6G1KW71_9PEZI</name>
<organism evidence="2 3">
    <name type="scientific">Teratosphaeria nubilosa</name>
    <dbReference type="NCBI Taxonomy" id="161662"/>
    <lineage>
        <taxon>Eukaryota</taxon>
        <taxon>Fungi</taxon>
        <taxon>Dikarya</taxon>
        <taxon>Ascomycota</taxon>
        <taxon>Pezizomycotina</taxon>
        <taxon>Dothideomycetes</taxon>
        <taxon>Dothideomycetidae</taxon>
        <taxon>Mycosphaerellales</taxon>
        <taxon>Teratosphaeriaceae</taxon>
        <taxon>Teratosphaeria</taxon>
    </lineage>
</organism>
<feature type="signal peptide" evidence="1">
    <location>
        <begin position="1"/>
        <end position="17"/>
    </location>
</feature>
<dbReference type="AlphaFoldDB" id="A0A6G1KW71"/>
<dbReference type="Proteomes" id="UP000799436">
    <property type="component" value="Unassembled WGS sequence"/>
</dbReference>
<proteinExistence type="predicted"/>
<gene>
    <name evidence="2" type="ORF">EJ03DRAFT_18433</name>
</gene>
<keyword evidence="1" id="KW-0732">Signal</keyword>
<evidence type="ECO:0000256" key="1">
    <source>
        <dbReference type="SAM" id="SignalP"/>
    </source>
</evidence>
<sequence length="132" mass="14412">MQLIPLAILACCAATNAATTRIHLGSDPGGPVAKCGGIPLAYEEFDPWPADVNWQRCWSVPHGAGHYVYWENKPPSAHWHCEAFVYNDNRCTSKIGHLAGTEDCAYTSLPIYSYGLYCNPADPPSPPCDWGC</sequence>